<comment type="caution">
    <text evidence="2">The sequence shown here is derived from an EMBL/GenBank/DDBJ whole genome shotgun (WGS) entry which is preliminary data.</text>
</comment>
<evidence type="ECO:0000313" key="3">
    <source>
        <dbReference type="Proteomes" id="UP000789405"/>
    </source>
</evidence>
<evidence type="ECO:0000256" key="1">
    <source>
        <dbReference type="SAM" id="MobiDB-lite"/>
    </source>
</evidence>
<name>A0A9N8VSJ7_9GLOM</name>
<proteinExistence type="predicted"/>
<organism evidence="2 3">
    <name type="scientific">Dentiscutata erythropus</name>
    <dbReference type="NCBI Taxonomy" id="1348616"/>
    <lineage>
        <taxon>Eukaryota</taxon>
        <taxon>Fungi</taxon>
        <taxon>Fungi incertae sedis</taxon>
        <taxon>Mucoromycota</taxon>
        <taxon>Glomeromycotina</taxon>
        <taxon>Glomeromycetes</taxon>
        <taxon>Diversisporales</taxon>
        <taxon>Gigasporaceae</taxon>
        <taxon>Dentiscutata</taxon>
    </lineage>
</organism>
<keyword evidence="3" id="KW-1185">Reference proteome</keyword>
<gene>
    <name evidence="2" type="ORF">DERYTH_LOCUS1001</name>
</gene>
<dbReference type="AlphaFoldDB" id="A0A9N8VSJ7"/>
<reference evidence="2" key="1">
    <citation type="submission" date="2021-06" db="EMBL/GenBank/DDBJ databases">
        <authorList>
            <person name="Kallberg Y."/>
            <person name="Tangrot J."/>
            <person name="Rosling A."/>
        </authorList>
    </citation>
    <scope>NUCLEOTIDE SEQUENCE</scope>
    <source>
        <strain evidence="2">MA453B</strain>
    </source>
</reference>
<dbReference type="SUPFAM" id="SSF53098">
    <property type="entry name" value="Ribonuclease H-like"/>
    <property type="match status" value="1"/>
</dbReference>
<sequence length="219" mass="25341">MANKSNKAVICHACYEDLGDEAAKITNKANLYYNHLKSCLHFASKYIEEELEKILQLDKEASQESDYESNEKAVYYYTQWFVIRPENILLELEDFLTNNLPFNAIPFDQFNSDIIKYWAFIKCGTHKDLANLALHLFGICVNSASVEGLFLTMGFLHSKRKNRLKVLEMSQFQGRIIQERKLKAVEKSAKQIHNPNILPPITSDSEDEDLSQESNFEYN</sequence>
<evidence type="ECO:0000313" key="2">
    <source>
        <dbReference type="EMBL" id="CAG8460912.1"/>
    </source>
</evidence>
<dbReference type="EMBL" id="CAJVPY010000260">
    <property type="protein sequence ID" value="CAG8460912.1"/>
    <property type="molecule type" value="Genomic_DNA"/>
</dbReference>
<protein>
    <submittedName>
        <fullName evidence="2">18814_t:CDS:1</fullName>
    </submittedName>
</protein>
<dbReference type="Proteomes" id="UP000789405">
    <property type="component" value="Unassembled WGS sequence"/>
</dbReference>
<feature type="region of interest" description="Disordered" evidence="1">
    <location>
        <begin position="194"/>
        <end position="219"/>
    </location>
</feature>
<accession>A0A9N8VSJ7</accession>
<dbReference type="OrthoDB" id="2432654at2759"/>
<dbReference type="InterPro" id="IPR012337">
    <property type="entry name" value="RNaseH-like_sf"/>
</dbReference>